<keyword evidence="1" id="KW-0812">Transmembrane</keyword>
<evidence type="ECO:0000256" key="1">
    <source>
        <dbReference type="SAM" id="Phobius"/>
    </source>
</evidence>
<feature type="transmembrane region" description="Helical" evidence="1">
    <location>
        <begin position="219"/>
        <end position="238"/>
    </location>
</feature>
<gene>
    <name evidence="2" type="ORF">DSTB1V02_LOCUS3254</name>
</gene>
<sequence>MELLFKEAEQENGDNDDNGGGKPAIFPLIILVPLWKIRVLFESLLLVTLVCICLTVYPEGFPYIDKPLVHIIIRGHFTLHLCTVIALSLAAIDASYGCYRFASDPSCPNRNKYHRMTAFFAPGIGLPCLAADFYASITGDVSVALIHISLCIPSLFVFSIGMRKCAYNMARWSNAVSLISIGLVCHCHSRILGVMGSVMIFCAYEFVAFTPGMRFGLQPFTWLLLVLSLGSVLLVLALNDLTFSDLRTTMYF</sequence>
<keyword evidence="1" id="KW-1133">Transmembrane helix</keyword>
<proteinExistence type="predicted"/>
<dbReference type="EMBL" id="LR899927">
    <property type="protein sequence ID" value="CAD7243330.1"/>
    <property type="molecule type" value="Genomic_DNA"/>
</dbReference>
<feature type="transmembrane region" description="Helical" evidence="1">
    <location>
        <begin position="117"/>
        <end position="137"/>
    </location>
</feature>
<accession>A0A7R8X420</accession>
<dbReference type="Proteomes" id="UP000677054">
    <property type="component" value="Unassembled WGS sequence"/>
</dbReference>
<feature type="transmembrane region" description="Helical" evidence="1">
    <location>
        <begin position="77"/>
        <end position="96"/>
    </location>
</feature>
<evidence type="ECO:0000313" key="2">
    <source>
        <dbReference type="EMBL" id="CAD7243330.1"/>
    </source>
</evidence>
<dbReference type="AlphaFoldDB" id="A0A7R8X420"/>
<dbReference type="EMBL" id="CAJPEV010000410">
    <property type="protein sequence ID" value="CAG0884986.1"/>
    <property type="molecule type" value="Genomic_DNA"/>
</dbReference>
<name>A0A7R8X420_9CRUS</name>
<keyword evidence="3" id="KW-1185">Reference proteome</keyword>
<feature type="transmembrane region" description="Helical" evidence="1">
    <location>
        <begin position="39"/>
        <end position="57"/>
    </location>
</feature>
<protein>
    <submittedName>
        <fullName evidence="2">Uncharacterized protein</fullName>
    </submittedName>
</protein>
<organism evidence="2">
    <name type="scientific">Darwinula stevensoni</name>
    <dbReference type="NCBI Taxonomy" id="69355"/>
    <lineage>
        <taxon>Eukaryota</taxon>
        <taxon>Metazoa</taxon>
        <taxon>Ecdysozoa</taxon>
        <taxon>Arthropoda</taxon>
        <taxon>Crustacea</taxon>
        <taxon>Oligostraca</taxon>
        <taxon>Ostracoda</taxon>
        <taxon>Podocopa</taxon>
        <taxon>Podocopida</taxon>
        <taxon>Darwinulocopina</taxon>
        <taxon>Darwinuloidea</taxon>
        <taxon>Darwinulidae</taxon>
        <taxon>Darwinula</taxon>
    </lineage>
</organism>
<reference evidence="2" key="1">
    <citation type="submission" date="2020-11" db="EMBL/GenBank/DDBJ databases">
        <authorList>
            <person name="Tran Van P."/>
        </authorList>
    </citation>
    <scope>NUCLEOTIDE SEQUENCE</scope>
</reference>
<feature type="transmembrane region" description="Helical" evidence="1">
    <location>
        <begin position="174"/>
        <end position="207"/>
    </location>
</feature>
<evidence type="ECO:0000313" key="3">
    <source>
        <dbReference type="Proteomes" id="UP000677054"/>
    </source>
</evidence>
<feature type="transmembrane region" description="Helical" evidence="1">
    <location>
        <begin position="143"/>
        <end position="162"/>
    </location>
</feature>
<keyword evidence="1" id="KW-0472">Membrane</keyword>